<keyword evidence="3" id="KW-1185">Reference proteome</keyword>
<feature type="compositionally biased region" description="Basic residues" evidence="1">
    <location>
        <begin position="68"/>
        <end position="80"/>
    </location>
</feature>
<proteinExistence type="predicted"/>
<feature type="compositionally biased region" description="Basic and acidic residues" evidence="1">
    <location>
        <begin position="1"/>
        <end position="12"/>
    </location>
</feature>
<feature type="region of interest" description="Disordered" evidence="1">
    <location>
        <begin position="163"/>
        <end position="186"/>
    </location>
</feature>
<reference evidence="2" key="1">
    <citation type="submission" date="2021-02" db="EMBL/GenBank/DDBJ databases">
        <authorList>
            <person name="Steward A R."/>
        </authorList>
    </citation>
    <scope>NUCLEOTIDE SEQUENCE</scope>
</reference>
<feature type="compositionally biased region" description="Basic and acidic residues" evidence="1">
    <location>
        <begin position="90"/>
        <end position="100"/>
    </location>
</feature>
<protein>
    <submittedName>
        <fullName evidence="2">Uncharacterized protein</fullName>
    </submittedName>
</protein>
<sequence>MGTEVPKTHDSSGDSDSNSDSENSSSDTSGSDWECSGSKQVNTRKPHFSVTSCDTGLKLKIAAIPRKVTPKKSAKPTVRKKSNETISKQRQNEKSKKKLSESSSSSESCSKCSSATSSEDDLPLKAVKKSLPSKNSVKVKTSVKSDCEGSEKDIKVKDKLCKSTSTVKKTKCDESSQEGKRQGRQRAKVSTLLFFTILVETSLRCGLSSLLK</sequence>
<dbReference type="Proteomes" id="UP000663880">
    <property type="component" value="Unassembled WGS sequence"/>
</dbReference>
<evidence type="ECO:0000313" key="3">
    <source>
        <dbReference type="Proteomes" id="UP000663880"/>
    </source>
</evidence>
<feature type="region of interest" description="Disordered" evidence="1">
    <location>
        <begin position="1"/>
        <end position="151"/>
    </location>
</feature>
<comment type="caution">
    <text evidence="2">The sequence shown here is derived from an EMBL/GenBank/DDBJ whole genome shotgun (WGS) entry which is preliminary data.</text>
</comment>
<organism evidence="2 3">
    <name type="scientific">Pieris macdunnoughi</name>
    <dbReference type="NCBI Taxonomy" id="345717"/>
    <lineage>
        <taxon>Eukaryota</taxon>
        <taxon>Metazoa</taxon>
        <taxon>Ecdysozoa</taxon>
        <taxon>Arthropoda</taxon>
        <taxon>Hexapoda</taxon>
        <taxon>Insecta</taxon>
        <taxon>Pterygota</taxon>
        <taxon>Neoptera</taxon>
        <taxon>Endopterygota</taxon>
        <taxon>Lepidoptera</taxon>
        <taxon>Glossata</taxon>
        <taxon>Ditrysia</taxon>
        <taxon>Papilionoidea</taxon>
        <taxon>Pieridae</taxon>
        <taxon>Pierinae</taxon>
        <taxon>Pieris</taxon>
    </lineage>
</organism>
<dbReference type="OrthoDB" id="7490888at2759"/>
<feature type="compositionally biased region" description="Basic and acidic residues" evidence="1">
    <location>
        <begin position="170"/>
        <end position="181"/>
    </location>
</feature>
<dbReference type="AlphaFoldDB" id="A0A821QJ28"/>
<dbReference type="EMBL" id="CAJOBZ010000009">
    <property type="protein sequence ID" value="CAF4826894.1"/>
    <property type="molecule type" value="Genomic_DNA"/>
</dbReference>
<feature type="compositionally biased region" description="Low complexity" evidence="1">
    <location>
        <begin position="133"/>
        <end position="142"/>
    </location>
</feature>
<gene>
    <name evidence="2" type="ORF">PMACD_LOCUS4974</name>
</gene>
<name>A0A821QJ28_9NEOP</name>
<evidence type="ECO:0000313" key="2">
    <source>
        <dbReference type="EMBL" id="CAF4826894.1"/>
    </source>
</evidence>
<feature type="compositionally biased region" description="Low complexity" evidence="1">
    <location>
        <begin position="101"/>
        <end position="117"/>
    </location>
</feature>
<evidence type="ECO:0000256" key="1">
    <source>
        <dbReference type="SAM" id="MobiDB-lite"/>
    </source>
</evidence>
<feature type="compositionally biased region" description="Low complexity" evidence="1">
    <location>
        <begin position="14"/>
        <end position="32"/>
    </location>
</feature>
<accession>A0A821QJ28</accession>